<dbReference type="Proteomes" id="UP000824927">
    <property type="component" value="Unassembled WGS sequence"/>
</dbReference>
<dbReference type="EMBL" id="JAHVKP010000001">
    <property type="protein sequence ID" value="MBY6217509.1"/>
    <property type="molecule type" value="Genomic_DNA"/>
</dbReference>
<evidence type="ECO:0000313" key="3">
    <source>
        <dbReference type="Proteomes" id="UP000824927"/>
    </source>
</evidence>
<reference evidence="2" key="1">
    <citation type="submission" date="2021-06" db="EMBL/GenBank/DDBJ databases">
        <title>50 bacteria genomes isolated from Dapeng, Shenzhen, China.</title>
        <authorList>
            <person name="Zheng W."/>
            <person name="Yu S."/>
            <person name="Huang Y."/>
        </authorList>
    </citation>
    <scope>NUCLEOTIDE SEQUENCE</scope>
    <source>
        <strain evidence="2">DP4N28-2</strain>
    </source>
</reference>
<organism evidence="2 3">
    <name type="scientific">Qipengyuania aquimaris</name>
    <dbReference type="NCBI Taxonomy" id="255984"/>
    <lineage>
        <taxon>Bacteria</taxon>
        <taxon>Pseudomonadati</taxon>
        <taxon>Pseudomonadota</taxon>
        <taxon>Alphaproteobacteria</taxon>
        <taxon>Sphingomonadales</taxon>
        <taxon>Erythrobacteraceae</taxon>
        <taxon>Qipengyuania</taxon>
    </lineage>
</organism>
<dbReference type="AlphaFoldDB" id="A0A9Q3XCK5"/>
<name>A0A9Q3XCK5_9SPHN</name>
<dbReference type="RefSeq" id="WP_222404602.1">
    <property type="nucleotide sequence ID" value="NZ_JAHVKP010000001.1"/>
</dbReference>
<feature type="transmembrane region" description="Helical" evidence="1">
    <location>
        <begin position="64"/>
        <end position="85"/>
    </location>
</feature>
<comment type="caution">
    <text evidence="2">The sequence shown here is derived from an EMBL/GenBank/DDBJ whole genome shotgun (WGS) entry which is preliminary data.</text>
</comment>
<evidence type="ECO:0000313" key="2">
    <source>
        <dbReference type="EMBL" id="MBY6217509.1"/>
    </source>
</evidence>
<gene>
    <name evidence="2" type="ORF">KUV31_04065</name>
</gene>
<protein>
    <submittedName>
        <fullName evidence="2">Uncharacterized protein</fullName>
    </submittedName>
</protein>
<proteinExistence type="predicted"/>
<keyword evidence="1" id="KW-1133">Transmembrane helix</keyword>
<keyword evidence="1" id="KW-0812">Transmembrane</keyword>
<feature type="transmembrane region" description="Helical" evidence="1">
    <location>
        <begin position="6"/>
        <end position="23"/>
    </location>
</feature>
<accession>A0A9Q3XCK5</accession>
<keyword evidence="1" id="KW-0472">Membrane</keyword>
<evidence type="ECO:0000256" key="1">
    <source>
        <dbReference type="SAM" id="Phobius"/>
    </source>
</evidence>
<sequence>MLDAAFLMGSYAAMSAGMSAMIAKVSPSIGPRMRHLFAGSSPLAVLLAMRLEGGPSTTLDSMDLFSAGGLLILGIITSSAVGKVIPTPGTDRKKLSAR</sequence>